<dbReference type="SUPFAM" id="SSF111384">
    <property type="entry name" value="OmpH-like"/>
    <property type="match status" value="1"/>
</dbReference>
<proteinExistence type="inferred from homology"/>
<dbReference type="KEGG" id="fmg:HYN48_03845"/>
<evidence type="ECO:0000313" key="4">
    <source>
        <dbReference type="Proteomes" id="UP000244193"/>
    </source>
</evidence>
<evidence type="ECO:0000313" key="3">
    <source>
        <dbReference type="EMBL" id="AWA29289.1"/>
    </source>
</evidence>
<dbReference type="InterPro" id="IPR024930">
    <property type="entry name" value="Skp_dom_sf"/>
</dbReference>
<dbReference type="PANTHER" id="PTHR35089:SF1">
    <property type="entry name" value="CHAPERONE PROTEIN SKP"/>
    <property type="match status" value="1"/>
</dbReference>
<evidence type="ECO:0008006" key="5">
    <source>
        <dbReference type="Google" id="ProtNLM"/>
    </source>
</evidence>
<dbReference type="PROSITE" id="PS51257">
    <property type="entry name" value="PROKAR_LIPOPROTEIN"/>
    <property type="match status" value="1"/>
</dbReference>
<dbReference type="GO" id="GO:0050821">
    <property type="term" value="P:protein stabilization"/>
    <property type="evidence" value="ECO:0007669"/>
    <property type="project" value="TreeGrafter"/>
</dbReference>
<dbReference type="GO" id="GO:0051082">
    <property type="term" value="F:unfolded protein binding"/>
    <property type="evidence" value="ECO:0007669"/>
    <property type="project" value="InterPro"/>
</dbReference>
<dbReference type="PANTHER" id="PTHR35089">
    <property type="entry name" value="CHAPERONE PROTEIN SKP"/>
    <property type="match status" value="1"/>
</dbReference>
<dbReference type="RefSeq" id="WP_108369874.1">
    <property type="nucleotide sequence ID" value="NZ_CP028811.1"/>
</dbReference>
<dbReference type="GO" id="GO:0005829">
    <property type="term" value="C:cytosol"/>
    <property type="evidence" value="ECO:0007669"/>
    <property type="project" value="TreeGrafter"/>
</dbReference>
<dbReference type="Pfam" id="PF03938">
    <property type="entry name" value="OmpH"/>
    <property type="match status" value="1"/>
</dbReference>
<dbReference type="EMBL" id="CP028811">
    <property type="protein sequence ID" value="AWA29289.1"/>
    <property type="molecule type" value="Genomic_DNA"/>
</dbReference>
<name>A0A2S0RCN4_9FLAO</name>
<organism evidence="3 4">
    <name type="scientific">Flavobacterium magnum</name>
    <dbReference type="NCBI Taxonomy" id="2162713"/>
    <lineage>
        <taxon>Bacteria</taxon>
        <taxon>Pseudomonadati</taxon>
        <taxon>Bacteroidota</taxon>
        <taxon>Flavobacteriia</taxon>
        <taxon>Flavobacteriales</taxon>
        <taxon>Flavobacteriaceae</taxon>
        <taxon>Flavobacterium</taxon>
    </lineage>
</organism>
<keyword evidence="4" id="KW-1185">Reference proteome</keyword>
<comment type="similarity">
    <text evidence="1">Belongs to the Skp family.</text>
</comment>
<sequence>MKKSIAILLCAASLISCNKENTVKASNGLKTACVDSEKLMKDYTEAKDLTAKFKAKSEVEGKKLDEAQAAFDSDVDYFKKNAKSNGQEWAQQKGGELQQRQQQIQYYAQQVDAKLRQEQGAEMDTLVKSIKAFISDYGKKNGYDYIYVSGDGGALLYGKEQYDITKDIVKLLNEKYEANGKKPAAAETKTAAKK</sequence>
<evidence type="ECO:0000256" key="1">
    <source>
        <dbReference type="ARBA" id="ARBA00009091"/>
    </source>
</evidence>
<dbReference type="Proteomes" id="UP000244193">
    <property type="component" value="Chromosome"/>
</dbReference>
<dbReference type="SMART" id="SM00935">
    <property type="entry name" value="OmpH"/>
    <property type="match status" value="1"/>
</dbReference>
<dbReference type="AlphaFoldDB" id="A0A2S0RCN4"/>
<reference evidence="3 4" key="1">
    <citation type="submission" date="2018-04" db="EMBL/GenBank/DDBJ databases">
        <title>Genome sequencing of Flavobacterium sp. HYN0048.</title>
        <authorList>
            <person name="Yi H."/>
            <person name="Baek C."/>
        </authorList>
    </citation>
    <scope>NUCLEOTIDE SEQUENCE [LARGE SCALE GENOMIC DNA]</scope>
    <source>
        <strain evidence="3 4">HYN0048</strain>
    </source>
</reference>
<dbReference type="Gene3D" id="3.30.910.20">
    <property type="entry name" value="Skp domain"/>
    <property type="match status" value="1"/>
</dbReference>
<gene>
    <name evidence="3" type="ORF">HYN48_03845</name>
</gene>
<dbReference type="InterPro" id="IPR005632">
    <property type="entry name" value="Chaperone_Skp"/>
</dbReference>
<keyword evidence="2" id="KW-0732">Signal</keyword>
<dbReference type="OrthoDB" id="1145062at2"/>
<accession>A0A2S0RCN4</accession>
<protein>
    <recommendedName>
        <fullName evidence="5">OmpH family outer membrane protein</fullName>
    </recommendedName>
</protein>
<evidence type="ECO:0000256" key="2">
    <source>
        <dbReference type="ARBA" id="ARBA00022729"/>
    </source>
</evidence>